<name>A0A4P6X482_HYDPS</name>
<protein>
    <submittedName>
        <fullName evidence="5">Long-chain-fatty-acid--CoA ligase FadD15</fullName>
        <ecNumber evidence="5">6.2.1.3</ecNumber>
    </submittedName>
</protein>
<evidence type="ECO:0000256" key="2">
    <source>
        <dbReference type="ARBA" id="ARBA00022832"/>
    </source>
</evidence>
<dbReference type="KEGG" id="hpse:HPF_12995"/>
<feature type="domain" description="AMP-dependent synthetase/ligase" evidence="4">
    <location>
        <begin position="25"/>
        <end position="441"/>
    </location>
</feature>
<dbReference type="Pfam" id="PF00501">
    <property type="entry name" value="AMP-binding"/>
    <property type="match status" value="1"/>
</dbReference>
<dbReference type="EMBL" id="CP037867">
    <property type="protein sequence ID" value="QBM28611.1"/>
    <property type="molecule type" value="Genomic_DNA"/>
</dbReference>
<dbReference type="GO" id="GO:0016020">
    <property type="term" value="C:membrane"/>
    <property type="evidence" value="ECO:0007669"/>
    <property type="project" value="TreeGrafter"/>
</dbReference>
<evidence type="ECO:0000256" key="3">
    <source>
        <dbReference type="ARBA" id="ARBA00023098"/>
    </source>
</evidence>
<dbReference type="Proteomes" id="UP000293912">
    <property type="component" value="Chromosome"/>
</dbReference>
<keyword evidence="3" id="KW-0443">Lipid metabolism</keyword>
<keyword evidence="2" id="KW-0276">Fatty acid metabolism</keyword>
<reference evidence="5 6" key="1">
    <citation type="submission" date="2019-03" db="EMBL/GenBank/DDBJ databases">
        <authorList>
            <person name="Sebastian G."/>
            <person name="Baumann P."/>
            <person name="Ruckert C."/>
            <person name="Kalinowski J."/>
            <person name="Nebel B."/>
            <person name="Takors R."/>
            <person name="Blombach B."/>
        </authorList>
    </citation>
    <scope>NUCLEOTIDE SEQUENCE [LARGE SCALE GENOMIC DNA]</scope>
    <source>
        <strain evidence="5 6">DSM 1084</strain>
    </source>
</reference>
<dbReference type="Gene3D" id="3.40.50.12780">
    <property type="entry name" value="N-terminal domain of ligase-like"/>
    <property type="match status" value="1"/>
</dbReference>
<evidence type="ECO:0000313" key="6">
    <source>
        <dbReference type="Proteomes" id="UP000293912"/>
    </source>
</evidence>
<sequence>MPFSERPSSTWDLNPDTTLPRLLAANARVLPQAVAFREKDRGIWQETTWQTAFDKALRCAAGLQAQGLQKGHAVLILGDNRPHLYLGMLAVGMLGGFATPVYPDATPEEIMHVVNSVHVQFVLAEDQEQVDKALDLRERGASLQHIVYDNPRGLSRYTAPGLVSLQQLMADGHKRLQSQAGLAQQLTELATPADPAVLIHSSGTTGKPKGVVLSHRNVLSGVANAFRGQSFEFGEDILAYLPMAWVGDFAITMGAGVALHFSIHIPERPETVLHNLREIAPTFYLAAPRSWDNMLTQVQVRMEDTTWLKKKLYDFFMAHAISSEKRKLAGETPTTLQRLLRPLGEWLVTGPIKDQLGMSRLRNAFTGGEAIGEDTFVFYRALGVRLRQLYGQTESSAFNAMQAPNEVRLHTVGRPLPGVEVKISDSGEILIRSGSVFAGYHQNEKASAETLGEGWLHTGDAGYLEPDGQLVVLGRLSEVVYTAKNERYIPNYIENRLKFSPFVKDVAVLGKGRDTLAAIVCIDKEPVGHWAEVRGISYISYADLSQKPEVIELLAQAVRHVNETLPEGLKLRHFVSLHKEFDADDGEITRTRKLRRNVVEERYAPIIEAIYGGQKQVTMRAQITYETGEIGVTERLLTVKEV</sequence>
<dbReference type="PROSITE" id="PS00455">
    <property type="entry name" value="AMP_BINDING"/>
    <property type="match status" value="1"/>
</dbReference>
<dbReference type="RefSeq" id="WP_133156838.1">
    <property type="nucleotide sequence ID" value="NZ_CP037867.1"/>
</dbReference>
<dbReference type="EC" id="6.2.1.3" evidence="5"/>
<accession>A0A4P6X482</accession>
<gene>
    <name evidence="5" type="ORF">HPF_12995</name>
</gene>
<dbReference type="Pfam" id="PF23562">
    <property type="entry name" value="AMP-binding_C_3"/>
    <property type="match status" value="1"/>
</dbReference>
<dbReference type="PANTHER" id="PTHR43272:SF32">
    <property type="entry name" value="AMP-DEPENDENT SYNTHETASE_LIGASE DOMAIN-CONTAINING PROTEIN"/>
    <property type="match status" value="1"/>
</dbReference>
<organism evidence="5 6">
    <name type="scientific">Hydrogenophaga pseudoflava</name>
    <name type="common">Pseudomonas carboxydoflava</name>
    <dbReference type="NCBI Taxonomy" id="47421"/>
    <lineage>
        <taxon>Bacteria</taxon>
        <taxon>Pseudomonadati</taxon>
        <taxon>Pseudomonadota</taxon>
        <taxon>Betaproteobacteria</taxon>
        <taxon>Burkholderiales</taxon>
        <taxon>Comamonadaceae</taxon>
        <taxon>Hydrogenophaga</taxon>
    </lineage>
</organism>
<dbReference type="PANTHER" id="PTHR43272">
    <property type="entry name" value="LONG-CHAIN-FATTY-ACID--COA LIGASE"/>
    <property type="match status" value="1"/>
</dbReference>
<keyword evidence="6" id="KW-1185">Reference proteome</keyword>
<keyword evidence="1 5" id="KW-0436">Ligase</keyword>
<evidence type="ECO:0000259" key="4">
    <source>
        <dbReference type="Pfam" id="PF00501"/>
    </source>
</evidence>
<dbReference type="InterPro" id="IPR000873">
    <property type="entry name" value="AMP-dep_synth/lig_dom"/>
</dbReference>
<evidence type="ECO:0000256" key="1">
    <source>
        <dbReference type="ARBA" id="ARBA00022598"/>
    </source>
</evidence>
<dbReference type="InterPro" id="IPR020845">
    <property type="entry name" value="AMP-binding_CS"/>
</dbReference>
<evidence type="ECO:0000313" key="5">
    <source>
        <dbReference type="EMBL" id="QBM28611.1"/>
    </source>
</evidence>
<dbReference type="AlphaFoldDB" id="A0A4P6X482"/>
<dbReference type="SUPFAM" id="SSF56801">
    <property type="entry name" value="Acetyl-CoA synthetase-like"/>
    <property type="match status" value="1"/>
</dbReference>
<proteinExistence type="predicted"/>
<dbReference type="InterPro" id="IPR042099">
    <property type="entry name" value="ANL_N_sf"/>
</dbReference>
<dbReference type="GO" id="GO:0004467">
    <property type="term" value="F:long-chain fatty acid-CoA ligase activity"/>
    <property type="evidence" value="ECO:0007669"/>
    <property type="project" value="UniProtKB-EC"/>
</dbReference>